<evidence type="ECO:0000259" key="7">
    <source>
        <dbReference type="Pfam" id="PF00082"/>
    </source>
</evidence>
<reference evidence="8" key="1">
    <citation type="journal article" date="2020" name="Stud. Mycol.">
        <title>101 Dothideomycetes genomes: a test case for predicting lifestyles and emergence of pathogens.</title>
        <authorList>
            <person name="Haridas S."/>
            <person name="Albert R."/>
            <person name="Binder M."/>
            <person name="Bloem J."/>
            <person name="Labutti K."/>
            <person name="Salamov A."/>
            <person name="Andreopoulos B."/>
            <person name="Baker S."/>
            <person name="Barry K."/>
            <person name="Bills G."/>
            <person name="Bluhm B."/>
            <person name="Cannon C."/>
            <person name="Castanera R."/>
            <person name="Culley D."/>
            <person name="Daum C."/>
            <person name="Ezra D."/>
            <person name="Gonzalez J."/>
            <person name="Henrissat B."/>
            <person name="Kuo A."/>
            <person name="Liang C."/>
            <person name="Lipzen A."/>
            <person name="Lutzoni F."/>
            <person name="Magnuson J."/>
            <person name="Mondo S."/>
            <person name="Nolan M."/>
            <person name="Ohm R."/>
            <person name="Pangilinan J."/>
            <person name="Park H.-J."/>
            <person name="Ramirez L."/>
            <person name="Alfaro M."/>
            <person name="Sun H."/>
            <person name="Tritt A."/>
            <person name="Yoshinaga Y."/>
            <person name="Zwiers L.-H."/>
            <person name="Turgeon B."/>
            <person name="Goodwin S."/>
            <person name="Spatafora J."/>
            <person name="Crous P."/>
            <person name="Grigoriev I."/>
        </authorList>
    </citation>
    <scope>NUCLEOTIDE SEQUENCE</scope>
    <source>
        <strain evidence="8">ATCC 74209</strain>
    </source>
</reference>
<evidence type="ECO:0000256" key="5">
    <source>
        <dbReference type="PROSITE-ProRule" id="PRU01240"/>
    </source>
</evidence>
<dbReference type="InterPro" id="IPR015500">
    <property type="entry name" value="Peptidase_S8_subtilisin-rel"/>
</dbReference>
<evidence type="ECO:0000256" key="4">
    <source>
        <dbReference type="ARBA" id="ARBA00022825"/>
    </source>
</evidence>
<comment type="caution">
    <text evidence="8">The sequence shown here is derived from an EMBL/GenBank/DDBJ whole genome shotgun (WGS) entry which is preliminary data.</text>
</comment>
<organism evidence="8 9">
    <name type="scientific">Delitschia confertaspora ATCC 74209</name>
    <dbReference type="NCBI Taxonomy" id="1513339"/>
    <lineage>
        <taxon>Eukaryota</taxon>
        <taxon>Fungi</taxon>
        <taxon>Dikarya</taxon>
        <taxon>Ascomycota</taxon>
        <taxon>Pezizomycotina</taxon>
        <taxon>Dothideomycetes</taxon>
        <taxon>Pleosporomycetidae</taxon>
        <taxon>Pleosporales</taxon>
        <taxon>Delitschiaceae</taxon>
        <taxon>Delitschia</taxon>
    </lineage>
</organism>
<feature type="active site" description="Charge relay system" evidence="5">
    <location>
        <position position="49"/>
    </location>
</feature>
<dbReference type="AlphaFoldDB" id="A0A9P4JB08"/>
<feature type="non-terminal residue" evidence="8">
    <location>
        <position position="1"/>
    </location>
</feature>
<dbReference type="GO" id="GO:0006508">
    <property type="term" value="P:proteolysis"/>
    <property type="evidence" value="ECO:0007669"/>
    <property type="project" value="UniProtKB-KW"/>
</dbReference>
<dbReference type="InterPro" id="IPR023828">
    <property type="entry name" value="Peptidase_S8_Ser-AS"/>
</dbReference>
<keyword evidence="3 5" id="KW-0378">Hydrolase</keyword>
<dbReference type="PROSITE" id="PS51892">
    <property type="entry name" value="SUBTILASE"/>
    <property type="match status" value="1"/>
</dbReference>
<dbReference type="InterPro" id="IPR036852">
    <property type="entry name" value="Peptidase_S8/S53_dom_sf"/>
</dbReference>
<feature type="active site" description="Charge relay system" evidence="5">
    <location>
        <position position="223"/>
    </location>
</feature>
<dbReference type="PANTHER" id="PTHR43806">
    <property type="entry name" value="PEPTIDASE S8"/>
    <property type="match status" value="1"/>
</dbReference>
<dbReference type="PROSITE" id="PS00136">
    <property type="entry name" value="SUBTILASE_ASP"/>
    <property type="match status" value="1"/>
</dbReference>
<accession>A0A9P4JB08</accession>
<dbReference type="Proteomes" id="UP000799536">
    <property type="component" value="Unassembled WGS sequence"/>
</dbReference>
<dbReference type="Pfam" id="PF00082">
    <property type="entry name" value="Peptidase_S8"/>
    <property type="match status" value="1"/>
</dbReference>
<dbReference type="InterPro" id="IPR050131">
    <property type="entry name" value="Peptidase_S8_subtilisin-like"/>
</dbReference>
<sequence>IKVAILDTGIDATHPFVKKRWHRSDIMDRGYRDFVSNVVNTTPEDQDGHGTHVAGIILRFAPNAELYIARIAETNESCQKDKYINGKALKHALDSWEVDMVSMSFGLTNEDPEIKRQILRAYEKDVPLFAAACNDGSRKAVSYPANHILVYCINACDGDGKEAFFNPPARPNSLNFSILGMNVQSAWPAFEGGDPASKQKKGCFISQEKVLRGTTAKYMSGTSVATPFAVALVASVCAYERVNAALVSSEQKVKSHEGVKKLLKGMSRTVNGFDTIVPWDGRGSRFKDYKVIFADSLRFTLREQY</sequence>
<name>A0A9P4JB08_9PLEO</name>
<evidence type="ECO:0000256" key="2">
    <source>
        <dbReference type="ARBA" id="ARBA00022670"/>
    </source>
</evidence>
<dbReference type="Gene3D" id="3.40.50.200">
    <property type="entry name" value="Peptidase S8/S53 domain"/>
    <property type="match status" value="1"/>
</dbReference>
<dbReference type="GO" id="GO:0004252">
    <property type="term" value="F:serine-type endopeptidase activity"/>
    <property type="evidence" value="ECO:0007669"/>
    <property type="project" value="UniProtKB-UniRule"/>
</dbReference>
<protein>
    <submittedName>
        <fullName evidence="8">Subtilisin-like protein</fullName>
    </submittedName>
</protein>
<feature type="active site" description="Charge relay system" evidence="5">
    <location>
        <position position="7"/>
    </location>
</feature>
<dbReference type="EMBL" id="ML994443">
    <property type="protein sequence ID" value="KAF2196216.1"/>
    <property type="molecule type" value="Genomic_DNA"/>
</dbReference>
<keyword evidence="4 5" id="KW-0720">Serine protease</keyword>
<proteinExistence type="inferred from homology"/>
<evidence type="ECO:0000256" key="3">
    <source>
        <dbReference type="ARBA" id="ARBA00022801"/>
    </source>
</evidence>
<feature type="domain" description="Peptidase S8/S53" evidence="7">
    <location>
        <begin position="1"/>
        <end position="238"/>
    </location>
</feature>
<dbReference type="PANTHER" id="PTHR43806:SF11">
    <property type="entry name" value="CEREVISIN-RELATED"/>
    <property type="match status" value="1"/>
</dbReference>
<dbReference type="PROSITE" id="PS00138">
    <property type="entry name" value="SUBTILASE_SER"/>
    <property type="match status" value="1"/>
</dbReference>
<keyword evidence="2 5" id="KW-0645">Protease</keyword>
<gene>
    <name evidence="8" type="ORF">GQ43DRAFT_383813</name>
</gene>
<evidence type="ECO:0000256" key="6">
    <source>
        <dbReference type="RuleBase" id="RU003355"/>
    </source>
</evidence>
<evidence type="ECO:0000313" key="8">
    <source>
        <dbReference type="EMBL" id="KAF2196216.1"/>
    </source>
</evidence>
<dbReference type="InterPro" id="IPR023827">
    <property type="entry name" value="Peptidase_S8_Asp-AS"/>
</dbReference>
<dbReference type="OrthoDB" id="206201at2759"/>
<dbReference type="PRINTS" id="PR00723">
    <property type="entry name" value="SUBTILISIN"/>
</dbReference>
<evidence type="ECO:0000313" key="9">
    <source>
        <dbReference type="Proteomes" id="UP000799536"/>
    </source>
</evidence>
<dbReference type="CDD" id="cd00306">
    <property type="entry name" value="Peptidases_S8_S53"/>
    <property type="match status" value="1"/>
</dbReference>
<dbReference type="InterPro" id="IPR000209">
    <property type="entry name" value="Peptidase_S8/S53_dom"/>
</dbReference>
<evidence type="ECO:0000256" key="1">
    <source>
        <dbReference type="ARBA" id="ARBA00011073"/>
    </source>
</evidence>
<comment type="similarity">
    <text evidence="1 5 6">Belongs to the peptidase S8 family.</text>
</comment>
<dbReference type="SUPFAM" id="SSF52743">
    <property type="entry name" value="Subtilisin-like"/>
    <property type="match status" value="1"/>
</dbReference>
<keyword evidence="9" id="KW-1185">Reference proteome</keyword>